<keyword evidence="1" id="KW-0723">Serine/threonine-protein kinase</keyword>
<dbReference type="PANTHER" id="PTHR45646">
    <property type="entry name" value="SERINE/THREONINE-PROTEIN KINASE DOA-RELATED"/>
    <property type="match status" value="1"/>
</dbReference>
<feature type="region of interest" description="Disordered" evidence="8">
    <location>
        <begin position="1085"/>
        <end position="1104"/>
    </location>
</feature>
<feature type="compositionally biased region" description="Polar residues" evidence="8">
    <location>
        <begin position="1200"/>
        <end position="1216"/>
    </location>
</feature>
<evidence type="ECO:0000256" key="7">
    <source>
        <dbReference type="PROSITE-ProRule" id="PRU10141"/>
    </source>
</evidence>
<dbReference type="Gene3D" id="1.10.510.10">
    <property type="entry name" value="Transferase(Phosphotransferase) domain 1"/>
    <property type="match status" value="1"/>
</dbReference>
<dbReference type="InterPro" id="IPR017441">
    <property type="entry name" value="Protein_kinase_ATP_BS"/>
</dbReference>
<dbReference type="Proteomes" id="UP000593567">
    <property type="component" value="Unassembled WGS sequence"/>
</dbReference>
<comment type="caution">
    <text evidence="10">The sequence shown here is derived from an EMBL/GenBank/DDBJ whole genome shotgun (WGS) entry which is preliminary data.</text>
</comment>
<feature type="region of interest" description="Disordered" evidence="8">
    <location>
        <begin position="724"/>
        <end position="743"/>
    </location>
</feature>
<dbReference type="SMART" id="SM00220">
    <property type="entry name" value="S_TKc"/>
    <property type="match status" value="1"/>
</dbReference>
<name>A0A7J7K1W8_BUGNE</name>
<proteinExistence type="inferred from homology"/>
<keyword evidence="2" id="KW-0808">Transferase</keyword>
<dbReference type="InterPro" id="IPR051175">
    <property type="entry name" value="CLK_kinases"/>
</dbReference>
<evidence type="ECO:0000256" key="4">
    <source>
        <dbReference type="ARBA" id="ARBA00022777"/>
    </source>
</evidence>
<keyword evidence="3 7" id="KW-0547">Nucleotide-binding</keyword>
<dbReference type="InterPro" id="IPR000719">
    <property type="entry name" value="Prot_kinase_dom"/>
</dbReference>
<feature type="compositionally biased region" description="Polar residues" evidence="8">
    <location>
        <begin position="869"/>
        <end position="879"/>
    </location>
</feature>
<evidence type="ECO:0000259" key="9">
    <source>
        <dbReference type="PROSITE" id="PS50011"/>
    </source>
</evidence>
<feature type="compositionally biased region" description="Low complexity" evidence="8">
    <location>
        <begin position="1"/>
        <end position="28"/>
    </location>
</feature>
<feature type="region of interest" description="Disordered" evidence="8">
    <location>
        <begin position="1"/>
        <end position="53"/>
    </location>
</feature>
<dbReference type="GO" id="GO:0043484">
    <property type="term" value="P:regulation of RNA splicing"/>
    <property type="evidence" value="ECO:0007669"/>
    <property type="project" value="TreeGrafter"/>
</dbReference>
<feature type="region of interest" description="Disordered" evidence="8">
    <location>
        <begin position="510"/>
        <end position="548"/>
    </location>
</feature>
<evidence type="ECO:0000256" key="6">
    <source>
        <dbReference type="ARBA" id="ARBA00037966"/>
    </source>
</evidence>
<feature type="compositionally biased region" description="Basic residues" evidence="8">
    <location>
        <begin position="1436"/>
        <end position="1454"/>
    </location>
</feature>
<evidence type="ECO:0000256" key="1">
    <source>
        <dbReference type="ARBA" id="ARBA00022527"/>
    </source>
</evidence>
<organism evidence="10 11">
    <name type="scientific">Bugula neritina</name>
    <name type="common">Brown bryozoan</name>
    <name type="synonym">Sertularia neritina</name>
    <dbReference type="NCBI Taxonomy" id="10212"/>
    <lineage>
        <taxon>Eukaryota</taxon>
        <taxon>Metazoa</taxon>
        <taxon>Spiralia</taxon>
        <taxon>Lophotrochozoa</taxon>
        <taxon>Bryozoa</taxon>
        <taxon>Gymnolaemata</taxon>
        <taxon>Cheilostomatida</taxon>
        <taxon>Flustrina</taxon>
        <taxon>Buguloidea</taxon>
        <taxon>Bugulidae</taxon>
        <taxon>Bugula</taxon>
    </lineage>
</organism>
<gene>
    <name evidence="10" type="ORF">EB796_009057</name>
</gene>
<sequence length="1471" mass="164373">MVNKLSSPPSSEASSGPPSAKSSNGSSKTKAKGKAKTKKEDKISPADSRPAHVLNDSEGHLLYKSGDILDERYEVVDCLGEGTFGRVLQVKYLVGNDQHPPLALKVIKNVAKYREAAMLEINVLEKINRMDPEGKFLCVQMVDWFNYYGHMCIAFESLGLSVFDFMKENHYFPYPMKHVRDISRQMCESVKFLHDNHLTHTDLKPENMLFVNSDYDLLYNEKRHKKEKIVKSSDCRLIDFGSATFDDEHHSTIVSTRHYRAPEVILELGWSHPCDVWSIGCIMFELYTGYTLFQTHDDLEHLAMMERVLGQFPYRMARRTKNFSKSISYKLFLLPKFGRTLLHSTKGNTPDAFFYHGRLDWDANSTSGRYVREMCKPIFRYIRHDDEASRSLFDLIMKMLEYDPADRITLEQALQHSFFTNVDAETEQEKKSSIHDRRTLRVANELHHAFPQFTISQIAVVVEMEITADAAATKLLEMDAAKNLAKTNDSKPPVDSQPSAQECVAENIKPDLPPEVPQAPEATTEQVSSAQELPEEAAVDGKITLSESPQLESLEERIAKRAAALNLDNADMNATLREILADRKPAVPKPLRVSPDDLVTPLSKVAALAGAKSAGSSPFPLDVDRIYSEISSPAVDQLLRGFGGREKHAPEKSCDHDLPVHNMEDGMRTIKSKIVEPAEVEEREQEARRKRREKRLKKQAQNLEERVEEKPAESIIVPSIPASNAVTGTQEPSETKLSGSGWEGVTINTPDSDSLATPVFHDAQEYIYPEENQVDDDNFVDAQQNDSISIEPALGTEKSLHEDMPSPAPTFNESHVQNSSVSQLSPALVEGGSELHESVLSLSLSNSSLETLNNKPTRSLTIKPHAELSDNSSKTSESNLDGVDISSSREQRQGYGDNEAGLPKKKLRKQKTFAGISYKEFLQLQPSPTCDDKKEVKELHRNATFSVLPAVELTQPSNQRETENLTQIARTNMMPNNSSLACEHEETPVNDSNIRKLHRQATFGGRVAVDKKLGGSNNQDNNQQLSRQDRRELSRRATFAGLPPPDGANKDNNSNLSLAGSEEQLPPAPVHKEPSVYDNVTSTIEPNKPADTGHITANKTPQNTTKRVEMLELDSATRSSSDIAEKESEQPRQRCVPKWDYETGTYIFVVEDDPNVKNSAKKTYSGSKTSQFDYPSQTYPAPRQPSGGNFSYYPAASKHSIYQPSEPTNKYDSSYTKYEPSRSSKPEKKTKSRFKRYAGAKTSYGDPSSSSYALSYKEPDRYKKPNYNTSDSRYGPSKYAGASTSYNVNPTSYGSQQTHPSYRGHAGYGSHGYAGTASHGYNAYGMSHPSDYNRYSGNSGYESTPSHTPVYGPSVSYYQPVSGRPYTSSTKLQPHYADTKPAVVESKPQTYSKPQISLRNKEDTPEHNVSASIEEKATRYGGKYESSDGKIYYGGKPRKYTSKKSKKYNSRRKTGHADQSPSHRDDRPPSV</sequence>
<feature type="region of interest" description="Disordered" evidence="8">
    <location>
        <begin position="679"/>
        <end position="711"/>
    </location>
</feature>
<evidence type="ECO:0000313" key="10">
    <source>
        <dbReference type="EMBL" id="KAF6032640.1"/>
    </source>
</evidence>
<feature type="compositionally biased region" description="Polar residues" evidence="8">
    <location>
        <begin position="1015"/>
        <end position="1026"/>
    </location>
</feature>
<dbReference type="OrthoDB" id="283111at2759"/>
<dbReference type="PROSITE" id="PS50011">
    <property type="entry name" value="PROTEIN_KINASE_DOM"/>
    <property type="match status" value="1"/>
</dbReference>
<accession>A0A7J7K1W8</accession>
<feature type="domain" description="Protein kinase" evidence="9">
    <location>
        <begin position="73"/>
        <end position="419"/>
    </location>
</feature>
<evidence type="ECO:0000256" key="3">
    <source>
        <dbReference type="ARBA" id="ARBA00022741"/>
    </source>
</evidence>
<feature type="compositionally biased region" description="Polar residues" evidence="8">
    <location>
        <begin position="809"/>
        <end position="825"/>
    </location>
</feature>
<evidence type="ECO:0000256" key="5">
    <source>
        <dbReference type="ARBA" id="ARBA00022840"/>
    </source>
</evidence>
<dbReference type="SUPFAM" id="SSF56112">
    <property type="entry name" value="Protein kinase-like (PK-like)"/>
    <property type="match status" value="1"/>
</dbReference>
<dbReference type="CDD" id="cd14134">
    <property type="entry name" value="PKc_CLK"/>
    <property type="match status" value="1"/>
</dbReference>
<feature type="region of interest" description="Disordered" evidence="8">
    <location>
        <begin position="1010"/>
        <end position="1072"/>
    </location>
</feature>
<dbReference type="PROSITE" id="PS00108">
    <property type="entry name" value="PROTEIN_KINASE_ST"/>
    <property type="match status" value="1"/>
</dbReference>
<feature type="region of interest" description="Disordered" evidence="8">
    <location>
        <begin position="1365"/>
        <end position="1471"/>
    </location>
</feature>
<dbReference type="PANTHER" id="PTHR45646:SF11">
    <property type="entry name" value="SERINE_THREONINE-PROTEIN KINASE DOA"/>
    <property type="match status" value="1"/>
</dbReference>
<keyword evidence="5 7" id="KW-0067">ATP-binding</keyword>
<feature type="region of interest" description="Disordered" evidence="8">
    <location>
        <begin position="799"/>
        <end position="825"/>
    </location>
</feature>
<feature type="compositionally biased region" description="Polar residues" evidence="8">
    <location>
        <begin position="1095"/>
        <end position="1104"/>
    </location>
</feature>
<feature type="compositionally biased region" description="Polar residues" evidence="8">
    <location>
        <begin position="1157"/>
        <end position="1179"/>
    </location>
</feature>
<comment type="similarity">
    <text evidence="6">Belongs to the protein kinase superfamily. CMGC Ser/Thr protein kinase family. Lammer subfamily.</text>
</comment>
<dbReference type="Pfam" id="PF00069">
    <property type="entry name" value="Pkinase"/>
    <property type="match status" value="1"/>
</dbReference>
<evidence type="ECO:0000256" key="8">
    <source>
        <dbReference type="SAM" id="MobiDB-lite"/>
    </source>
</evidence>
<dbReference type="InterPro" id="IPR011009">
    <property type="entry name" value="Kinase-like_dom_sf"/>
</dbReference>
<reference evidence="10" key="1">
    <citation type="submission" date="2020-06" db="EMBL/GenBank/DDBJ databases">
        <title>Draft genome of Bugula neritina, a colonial animal packing powerful symbionts and potential medicines.</title>
        <authorList>
            <person name="Rayko M."/>
        </authorList>
    </citation>
    <scope>NUCLEOTIDE SEQUENCE [LARGE SCALE GENOMIC DNA]</scope>
    <source>
        <strain evidence="10">Kwan_BN1</strain>
    </source>
</reference>
<feature type="compositionally biased region" description="Basic and acidic residues" evidence="8">
    <location>
        <begin position="1219"/>
        <end position="1229"/>
    </location>
</feature>
<keyword evidence="11" id="KW-1185">Reference proteome</keyword>
<feature type="region of interest" description="Disordered" evidence="8">
    <location>
        <begin position="849"/>
        <end position="903"/>
    </location>
</feature>
<feature type="compositionally biased region" description="Polar residues" evidence="8">
    <location>
        <begin position="1387"/>
        <end position="1398"/>
    </location>
</feature>
<feature type="compositionally biased region" description="Polar residues" evidence="8">
    <location>
        <begin position="724"/>
        <end position="738"/>
    </location>
</feature>
<dbReference type="Gene3D" id="3.30.200.20">
    <property type="entry name" value="Phosphorylase Kinase, domain 1"/>
    <property type="match status" value="1"/>
</dbReference>
<dbReference type="GO" id="GO:0005634">
    <property type="term" value="C:nucleus"/>
    <property type="evidence" value="ECO:0007669"/>
    <property type="project" value="TreeGrafter"/>
</dbReference>
<feature type="binding site" evidence="7">
    <location>
        <position position="105"/>
    </location>
    <ligand>
        <name>ATP</name>
        <dbReference type="ChEBI" id="CHEBI:30616"/>
    </ligand>
</feature>
<dbReference type="GO" id="GO:0005524">
    <property type="term" value="F:ATP binding"/>
    <property type="evidence" value="ECO:0007669"/>
    <property type="project" value="UniProtKB-UniRule"/>
</dbReference>
<protein>
    <recommendedName>
        <fullName evidence="9">Protein kinase domain-containing protein</fullName>
    </recommendedName>
</protein>
<dbReference type="PROSITE" id="PS00107">
    <property type="entry name" value="PROTEIN_KINASE_ATP"/>
    <property type="match status" value="1"/>
</dbReference>
<feature type="region of interest" description="Disordered" evidence="8">
    <location>
        <begin position="1157"/>
        <end position="1283"/>
    </location>
</feature>
<feature type="compositionally biased region" description="Polar residues" evidence="8">
    <location>
        <begin position="521"/>
        <end position="531"/>
    </location>
</feature>
<feature type="compositionally biased region" description="Basic residues" evidence="8">
    <location>
        <begin position="688"/>
        <end position="698"/>
    </location>
</feature>
<dbReference type="GO" id="GO:0004674">
    <property type="term" value="F:protein serine/threonine kinase activity"/>
    <property type="evidence" value="ECO:0007669"/>
    <property type="project" value="UniProtKB-KW"/>
</dbReference>
<feature type="compositionally biased region" description="Basic and acidic residues" evidence="8">
    <location>
        <begin position="1461"/>
        <end position="1471"/>
    </location>
</feature>
<evidence type="ECO:0000256" key="2">
    <source>
        <dbReference type="ARBA" id="ARBA00022679"/>
    </source>
</evidence>
<dbReference type="EMBL" id="VXIV02001493">
    <property type="protein sequence ID" value="KAF6032640.1"/>
    <property type="molecule type" value="Genomic_DNA"/>
</dbReference>
<dbReference type="InterPro" id="IPR008271">
    <property type="entry name" value="Ser/Thr_kinase_AS"/>
</dbReference>
<keyword evidence="4" id="KW-0418">Kinase</keyword>
<evidence type="ECO:0000313" key="11">
    <source>
        <dbReference type="Proteomes" id="UP000593567"/>
    </source>
</evidence>